<proteinExistence type="inferred from homology"/>
<dbReference type="GO" id="GO:0000049">
    <property type="term" value="F:tRNA binding"/>
    <property type="evidence" value="ECO:0007669"/>
    <property type="project" value="UniProtKB-UniRule"/>
</dbReference>
<dbReference type="PANTHER" id="PTHR33992:SF1">
    <property type="entry name" value="RIBONUCLEASE P PROTEIN COMPONENT"/>
    <property type="match status" value="1"/>
</dbReference>
<evidence type="ECO:0000256" key="8">
    <source>
        <dbReference type="NCBIfam" id="TIGR00188"/>
    </source>
</evidence>
<evidence type="ECO:0000256" key="6">
    <source>
        <dbReference type="ARBA" id="ARBA00022884"/>
    </source>
</evidence>
<evidence type="ECO:0000313" key="9">
    <source>
        <dbReference type="EMBL" id="SHF93403.1"/>
    </source>
</evidence>
<dbReference type="GO" id="GO:0030677">
    <property type="term" value="C:ribonuclease P complex"/>
    <property type="evidence" value="ECO:0007669"/>
    <property type="project" value="TreeGrafter"/>
</dbReference>
<dbReference type="Gene3D" id="3.30.230.10">
    <property type="match status" value="1"/>
</dbReference>
<dbReference type="RefSeq" id="WP_062180822.1">
    <property type="nucleotide sequence ID" value="NZ_BBXL01000011.1"/>
</dbReference>
<comment type="function">
    <text evidence="1 7">RNaseP catalyzes the removal of the 5'-leader sequence from pre-tRNA to produce the mature 5'-terminus. It can also cleave other RNA substrates such as 4.5S RNA. The protein component plays an auxiliary but essential role in vivo by binding to the 5'-leader sequence and broadening the substrate specificity of the ribozyme.</text>
</comment>
<dbReference type="Proteomes" id="UP000184480">
    <property type="component" value="Unassembled WGS sequence"/>
</dbReference>
<dbReference type="EMBL" id="FQUC01000012">
    <property type="protein sequence ID" value="SHF93403.1"/>
    <property type="molecule type" value="Genomic_DNA"/>
</dbReference>
<dbReference type="PANTHER" id="PTHR33992">
    <property type="entry name" value="RIBONUCLEASE P PROTEIN COMPONENT"/>
    <property type="match status" value="1"/>
</dbReference>
<dbReference type="STRING" id="1346286.SAMN05444362_11269"/>
<dbReference type="HAMAP" id="MF_00227">
    <property type="entry name" value="RNase_P"/>
    <property type="match status" value="1"/>
</dbReference>
<comment type="catalytic activity">
    <reaction evidence="7">
        <text>Endonucleolytic cleavage of RNA, removing 5'-extranucleotides from tRNA precursor.</text>
        <dbReference type="EC" id="3.1.26.5"/>
    </reaction>
</comment>
<protein>
    <recommendedName>
        <fullName evidence="7 8">Ribonuclease P protein component</fullName>
        <shortName evidence="7">RNase P protein</shortName>
        <shortName evidence="7">RNaseP protein</shortName>
        <ecNumber evidence="7 8">3.1.26.5</ecNumber>
    </recommendedName>
    <alternativeName>
        <fullName evidence="7">Protein C5</fullName>
    </alternativeName>
</protein>
<evidence type="ECO:0000313" key="10">
    <source>
        <dbReference type="Proteomes" id="UP000184480"/>
    </source>
</evidence>
<sequence length="139" mass="15935">MNKIEYTLSKEERIYAQKRIDSLFAGSDSFIAYPLRIVYTMREPEEGLPPVAILVSVSKKRFKRANKRNRVKRLVREAFRLNKQAFVEIALSTGKSFDIAFLYLKDELPDYAAIEKAMLKTVAVLNERLVTGTGNENNS</sequence>
<dbReference type="GO" id="GO:0001682">
    <property type="term" value="P:tRNA 5'-leader removal"/>
    <property type="evidence" value="ECO:0007669"/>
    <property type="project" value="UniProtKB-UniRule"/>
</dbReference>
<evidence type="ECO:0000256" key="1">
    <source>
        <dbReference type="ARBA" id="ARBA00002663"/>
    </source>
</evidence>
<keyword evidence="5 7" id="KW-0378">Hydrolase</keyword>
<keyword evidence="4 7" id="KW-0255">Endonuclease</keyword>
<name>A0A1M5FPH6_9BACT</name>
<keyword evidence="2 7" id="KW-0819">tRNA processing</keyword>
<evidence type="ECO:0000256" key="5">
    <source>
        <dbReference type="ARBA" id="ARBA00022801"/>
    </source>
</evidence>
<keyword evidence="3 7" id="KW-0540">Nuclease</keyword>
<dbReference type="NCBIfam" id="TIGR00188">
    <property type="entry name" value="rnpA"/>
    <property type="match status" value="1"/>
</dbReference>
<dbReference type="SUPFAM" id="SSF54211">
    <property type="entry name" value="Ribosomal protein S5 domain 2-like"/>
    <property type="match status" value="1"/>
</dbReference>
<comment type="similarity">
    <text evidence="7">Belongs to the RnpA family.</text>
</comment>
<organism evidence="9 10">
    <name type="scientific">Dysgonomonas macrotermitis</name>
    <dbReference type="NCBI Taxonomy" id="1346286"/>
    <lineage>
        <taxon>Bacteria</taxon>
        <taxon>Pseudomonadati</taxon>
        <taxon>Bacteroidota</taxon>
        <taxon>Bacteroidia</taxon>
        <taxon>Bacteroidales</taxon>
        <taxon>Dysgonomonadaceae</taxon>
        <taxon>Dysgonomonas</taxon>
    </lineage>
</organism>
<gene>
    <name evidence="7" type="primary">rnpA</name>
    <name evidence="9" type="ORF">SAMN05444362_11269</name>
</gene>
<dbReference type="AlphaFoldDB" id="A0A1M5FPH6"/>
<comment type="subunit">
    <text evidence="7">Consists of a catalytic RNA component (M1 or rnpB) and a protein subunit.</text>
</comment>
<dbReference type="Pfam" id="PF00825">
    <property type="entry name" value="Ribonuclease_P"/>
    <property type="match status" value="1"/>
</dbReference>
<dbReference type="InterPro" id="IPR020568">
    <property type="entry name" value="Ribosomal_Su5_D2-typ_SF"/>
</dbReference>
<dbReference type="EC" id="3.1.26.5" evidence="7 8"/>
<dbReference type="GO" id="GO:0042781">
    <property type="term" value="F:3'-tRNA processing endoribonuclease activity"/>
    <property type="evidence" value="ECO:0007669"/>
    <property type="project" value="TreeGrafter"/>
</dbReference>
<evidence type="ECO:0000256" key="7">
    <source>
        <dbReference type="HAMAP-Rule" id="MF_00227"/>
    </source>
</evidence>
<accession>A0A1M5FPH6</accession>
<reference evidence="10" key="1">
    <citation type="submission" date="2016-11" db="EMBL/GenBank/DDBJ databases">
        <authorList>
            <person name="Varghese N."/>
            <person name="Submissions S."/>
        </authorList>
    </citation>
    <scope>NUCLEOTIDE SEQUENCE [LARGE SCALE GENOMIC DNA]</scope>
    <source>
        <strain evidence="10">DSM 27370</strain>
    </source>
</reference>
<dbReference type="InterPro" id="IPR000100">
    <property type="entry name" value="RNase_P"/>
</dbReference>
<keyword evidence="10" id="KW-1185">Reference proteome</keyword>
<dbReference type="InterPro" id="IPR020539">
    <property type="entry name" value="RNase_P_CS"/>
</dbReference>
<evidence type="ECO:0000256" key="4">
    <source>
        <dbReference type="ARBA" id="ARBA00022759"/>
    </source>
</evidence>
<dbReference type="InterPro" id="IPR014721">
    <property type="entry name" value="Ribsml_uS5_D2-typ_fold_subgr"/>
</dbReference>
<dbReference type="PROSITE" id="PS00648">
    <property type="entry name" value="RIBONUCLEASE_P"/>
    <property type="match status" value="1"/>
</dbReference>
<dbReference type="GO" id="GO:0004526">
    <property type="term" value="F:ribonuclease P activity"/>
    <property type="evidence" value="ECO:0007669"/>
    <property type="project" value="UniProtKB-UniRule"/>
</dbReference>
<evidence type="ECO:0000256" key="3">
    <source>
        <dbReference type="ARBA" id="ARBA00022722"/>
    </source>
</evidence>
<keyword evidence="6 7" id="KW-0694">RNA-binding</keyword>
<evidence type="ECO:0000256" key="2">
    <source>
        <dbReference type="ARBA" id="ARBA00022694"/>
    </source>
</evidence>